<dbReference type="PANTHER" id="PTHR45641:SF19">
    <property type="entry name" value="NEPHROCYSTIN-3"/>
    <property type="match status" value="1"/>
</dbReference>
<dbReference type="InterPro" id="IPR041664">
    <property type="entry name" value="AAA_16"/>
</dbReference>
<dbReference type="Gene3D" id="3.30.70.270">
    <property type="match status" value="1"/>
</dbReference>
<evidence type="ECO:0000259" key="4">
    <source>
        <dbReference type="PROSITE" id="PS50887"/>
    </source>
</evidence>
<protein>
    <submittedName>
        <fullName evidence="5">Tetratricopeptide repeat protein</fullName>
    </submittedName>
</protein>
<accession>A0A7C4TCA0</accession>
<dbReference type="InterPro" id="IPR000160">
    <property type="entry name" value="GGDEF_dom"/>
</dbReference>
<dbReference type="CDD" id="cd01949">
    <property type="entry name" value="GGDEF"/>
    <property type="match status" value="1"/>
</dbReference>
<dbReference type="Pfam" id="PF13424">
    <property type="entry name" value="TPR_12"/>
    <property type="match status" value="4"/>
</dbReference>
<keyword evidence="2 3" id="KW-0802">TPR repeat</keyword>
<dbReference type="EMBL" id="DTGZ01000086">
    <property type="protein sequence ID" value="HGV97566.1"/>
    <property type="molecule type" value="Genomic_DNA"/>
</dbReference>
<sequence>MVKVSEQYFDELTGVYNRRYLLKEIPGFFEQSQQSGRPFSLVLIDLDHFKMINDTYGHSTGDAVLVDFARFIKDLLRSGDMVFRYGGDEFICILPGASYEQAVGISRRIIEASRVREFSGLRCTLSVGIASFPQHGVDWRGLFEVADRALYNAKRRGRDRIGVLELGRRRLEIPTPVIVDRELEMARVREYVGSMVDGGAVFICGEIGIGKTRLVHELMRLPEFKGVRCLESNLSATTRAISYYPFREIIRAVLERGREVIKSLPVAYQVEIVKLVPELSDEMGGFDESIYVIDKFRLFEGMRRFFVELSLGGPLFVFLDNIHWADDGSLELLHYLVRALKGSPVFFFIVYRVEEVKGGSFQGMMELMVREGLCVEMVLGPLDMGGVSQMLAMILGENLGVEFNEYIFNQTGGNPFFIEELVKSLEVGGALFWDGGKWRFDRGRMVVIPYSVEFAVNRKLGMVSDEARDLLVYAAVLGRRVDFGLLRGIMQLNEGRFFDLLDEILRVGLLKETAGECYHFSEDIIREVIYRQTSKGRLKECHRVVAERLLSVYKDCVGRVVEELSEHFYLSGDLRRAREYSLLAGDKACDSYANRDAIRFYTRVLECLSGEGVSDSGLEVECLKKRARVFRLLGENGRALGDLELALEVARRAGDKKGEAGCLNEICGVYLEIGGYKEILEKADIALKIYQEIKDKKGEAESLRVIGSAYAGLGGYKKALKYHQASLKIMEEIGDRFSMAINLSGIGSIYSEIGNHLKALEYYQNSLKIIKERGNRRNEAVVLNNIGIIYWYLGEYAKALEYYNQSLKIAKEIGSRWSESMALNNIAIIYQDFNEFQKALEYYQQSLKIKKEIGDREGEAIHYINISVVYHYSGEYLKELEYLQHSLKILREIGNRRLEAVCLGNLGLVYHALGEYSRASEYYQSSLNISEEIGERVYYGNNLLYFAMMFLEQGEYCRAREYLLSAEKIARESGRKEFLQSVVTLFGELFLEEGKIDDAERYAGEAIRLAKESNLKYENARTFLLDARVKVAKGKWKTADIKFKEAISIFEQLKIPFELAKVYYYYGLGLNLQGKKKRAEKYLKMAREIFEKLSAKGWLEKIKRAG</sequence>
<dbReference type="InterPro" id="IPR027417">
    <property type="entry name" value="P-loop_NTPase"/>
</dbReference>
<evidence type="ECO:0000256" key="2">
    <source>
        <dbReference type="ARBA" id="ARBA00022803"/>
    </source>
</evidence>
<comment type="caution">
    <text evidence="5">The sequence shown here is derived from an EMBL/GenBank/DDBJ whole genome shotgun (WGS) entry which is preliminary data.</text>
</comment>
<dbReference type="PROSITE" id="PS50887">
    <property type="entry name" value="GGDEF"/>
    <property type="match status" value="1"/>
</dbReference>
<name>A0A7C4TCA0_UNCW3</name>
<dbReference type="Pfam" id="PF00990">
    <property type="entry name" value="GGDEF"/>
    <property type="match status" value="1"/>
</dbReference>
<dbReference type="SUPFAM" id="SSF55073">
    <property type="entry name" value="Nucleotide cyclase"/>
    <property type="match status" value="1"/>
</dbReference>
<organism evidence="5">
    <name type="scientific">candidate division WOR-3 bacterium</name>
    <dbReference type="NCBI Taxonomy" id="2052148"/>
    <lineage>
        <taxon>Bacteria</taxon>
        <taxon>Bacteria division WOR-3</taxon>
    </lineage>
</organism>
<dbReference type="SMART" id="SM00267">
    <property type="entry name" value="GGDEF"/>
    <property type="match status" value="1"/>
</dbReference>
<dbReference type="InterPro" id="IPR019734">
    <property type="entry name" value="TPR_rpt"/>
</dbReference>
<evidence type="ECO:0000256" key="3">
    <source>
        <dbReference type="PROSITE-ProRule" id="PRU00339"/>
    </source>
</evidence>
<evidence type="ECO:0000313" key="5">
    <source>
        <dbReference type="EMBL" id="HGV97566.1"/>
    </source>
</evidence>
<dbReference type="Gene3D" id="1.25.40.10">
    <property type="entry name" value="Tetratricopeptide repeat domain"/>
    <property type="match status" value="4"/>
</dbReference>
<dbReference type="PROSITE" id="PS50293">
    <property type="entry name" value="TPR_REGION"/>
    <property type="match status" value="1"/>
</dbReference>
<dbReference type="SMART" id="SM00028">
    <property type="entry name" value="TPR"/>
    <property type="match status" value="10"/>
</dbReference>
<dbReference type="SUPFAM" id="SSF48452">
    <property type="entry name" value="TPR-like"/>
    <property type="match status" value="3"/>
</dbReference>
<feature type="repeat" description="TPR" evidence="3">
    <location>
        <begin position="780"/>
        <end position="813"/>
    </location>
</feature>
<feature type="repeat" description="TPR" evidence="3">
    <location>
        <begin position="700"/>
        <end position="733"/>
    </location>
</feature>
<feature type="repeat" description="TPR" evidence="3">
    <location>
        <begin position="820"/>
        <end position="853"/>
    </location>
</feature>
<evidence type="ECO:0000256" key="1">
    <source>
        <dbReference type="ARBA" id="ARBA00022737"/>
    </source>
</evidence>
<proteinExistence type="predicted"/>
<dbReference type="InterPro" id="IPR029787">
    <property type="entry name" value="Nucleotide_cyclase"/>
</dbReference>
<dbReference type="SUPFAM" id="SSF52540">
    <property type="entry name" value="P-loop containing nucleoside triphosphate hydrolases"/>
    <property type="match status" value="1"/>
</dbReference>
<dbReference type="NCBIfam" id="TIGR00254">
    <property type="entry name" value="GGDEF"/>
    <property type="match status" value="1"/>
</dbReference>
<feature type="domain" description="GGDEF" evidence="4">
    <location>
        <begin position="37"/>
        <end position="166"/>
    </location>
</feature>
<dbReference type="Pfam" id="PF13191">
    <property type="entry name" value="AAA_16"/>
    <property type="match status" value="1"/>
</dbReference>
<dbReference type="Gene3D" id="3.40.50.300">
    <property type="entry name" value="P-loop containing nucleotide triphosphate hydrolases"/>
    <property type="match status" value="1"/>
</dbReference>
<dbReference type="PROSITE" id="PS50005">
    <property type="entry name" value="TPR"/>
    <property type="match status" value="5"/>
</dbReference>
<dbReference type="InterPro" id="IPR011990">
    <property type="entry name" value="TPR-like_helical_dom_sf"/>
</dbReference>
<dbReference type="AlphaFoldDB" id="A0A7C4TCA0"/>
<gene>
    <name evidence="5" type="ORF">ENV60_04655</name>
</gene>
<keyword evidence="1" id="KW-0677">Repeat</keyword>
<feature type="repeat" description="TPR" evidence="3">
    <location>
        <begin position="900"/>
        <end position="933"/>
    </location>
</feature>
<dbReference type="PANTHER" id="PTHR45641">
    <property type="entry name" value="TETRATRICOPEPTIDE REPEAT PROTEIN (AFU_ORTHOLOGUE AFUA_6G03870)"/>
    <property type="match status" value="1"/>
</dbReference>
<dbReference type="FunFam" id="3.30.70.270:FF:000001">
    <property type="entry name" value="Diguanylate cyclase domain protein"/>
    <property type="match status" value="1"/>
</dbReference>
<dbReference type="InterPro" id="IPR043128">
    <property type="entry name" value="Rev_trsase/Diguanyl_cyclase"/>
</dbReference>
<feature type="repeat" description="TPR" evidence="3">
    <location>
        <begin position="740"/>
        <end position="773"/>
    </location>
</feature>
<reference evidence="5" key="1">
    <citation type="journal article" date="2020" name="mSystems">
        <title>Genome- and Community-Level Interaction Insights into Carbon Utilization and Element Cycling Functions of Hydrothermarchaeota in Hydrothermal Sediment.</title>
        <authorList>
            <person name="Zhou Z."/>
            <person name="Liu Y."/>
            <person name="Xu W."/>
            <person name="Pan J."/>
            <person name="Luo Z.H."/>
            <person name="Li M."/>
        </authorList>
    </citation>
    <scope>NUCLEOTIDE SEQUENCE [LARGE SCALE GENOMIC DNA]</scope>
    <source>
        <strain evidence="5">SpSt-774</strain>
    </source>
</reference>